<reference evidence="4" key="1">
    <citation type="submission" date="2016-10" db="EMBL/GenBank/DDBJ databases">
        <authorList>
            <person name="Varghese N."/>
            <person name="Submissions S."/>
        </authorList>
    </citation>
    <scope>NUCLEOTIDE SEQUENCE [LARGE SCALE GENOMIC DNA]</scope>
    <source>
        <strain evidence="4">JCM 14963</strain>
    </source>
</reference>
<dbReference type="RefSeq" id="WP_092287505.1">
    <property type="nucleotide sequence ID" value="NZ_LT629763.1"/>
</dbReference>
<proteinExistence type="predicted"/>
<accession>A0A1H1VC16</accession>
<sequence>MRRQLLTLSIALPLSLHALAYEHDEHASLGAHEHGVASLNLAIEGAQVQLELDSPAMNLLGFEHAAHSPDDIAKVKAVQAQLQQADQLFRFPAAADCTLASADLDSPLFATQHDAEHEHEDHDHDGAHDHDEEPAHHHADIEASYTFNCAEPDQLTHLELPLFAVYPGLERINLQGITPKGQMGAELTAERATVQFD</sequence>
<keyword evidence="2" id="KW-0732">Signal</keyword>
<gene>
    <name evidence="3" type="ORF">SAMN05216271_2823</name>
</gene>
<dbReference type="AlphaFoldDB" id="A0A1H1VC16"/>
<evidence type="ECO:0000313" key="4">
    <source>
        <dbReference type="Proteomes" id="UP000243413"/>
    </source>
</evidence>
<organism evidence="3 4">
    <name type="scientific">Halopseudomonas sabulinigri</name>
    <dbReference type="NCBI Taxonomy" id="472181"/>
    <lineage>
        <taxon>Bacteria</taxon>
        <taxon>Pseudomonadati</taxon>
        <taxon>Pseudomonadota</taxon>
        <taxon>Gammaproteobacteria</taxon>
        <taxon>Pseudomonadales</taxon>
        <taxon>Pseudomonadaceae</taxon>
        <taxon>Halopseudomonas</taxon>
    </lineage>
</organism>
<name>A0A1H1VC16_9GAMM</name>
<dbReference type="OrthoDB" id="7346546at2"/>
<evidence type="ECO:0000313" key="3">
    <source>
        <dbReference type="EMBL" id="SDS81946.1"/>
    </source>
</evidence>
<evidence type="ECO:0000256" key="1">
    <source>
        <dbReference type="SAM" id="MobiDB-lite"/>
    </source>
</evidence>
<feature type="signal peptide" evidence="2">
    <location>
        <begin position="1"/>
        <end position="20"/>
    </location>
</feature>
<dbReference type="STRING" id="472181.SAMN05216271_2823"/>
<dbReference type="Proteomes" id="UP000243413">
    <property type="component" value="Chromosome I"/>
</dbReference>
<dbReference type="InterPro" id="IPR021253">
    <property type="entry name" value="ZrgA-like"/>
</dbReference>
<protein>
    <recommendedName>
        <fullName evidence="5">DUF2796 domain-containing protein</fullName>
    </recommendedName>
</protein>
<feature type="region of interest" description="Disordered" evidence="1">
    <location>
        <begin position="114"/>
        <end position="137"/>
    </location>
</feature>
<evidence type="ECO:0008006" key="5">
    <source>
        <dbReference type="Google" id="ProtNLM"/>
    </source>
</evidence>
<evidence type="ECO:0000256" key="2">
    <source>
        <dbReference type="SAM" id="SignalP"/>
    </source>
</evidence>
<feature type="chain" id="PRO_5009263106" description="DUF2796 domain-containing protein" evidence="2">
    <location>
        <begin position="21"/>
        <end position="197"/>
    </location>
</feature>
<dbReference type="Pfam" id="PF10986">
    <property type="entry name" value="ZrgA"/>
    <property type="match status" value="1"/>
</dbReference>
<dbReference type="EMBL" id="LT629763">
    <property type="protein sequence ID" value="SDS81946.1"/>
    <property type="molecule type" value="Genomic_DNA"/>
</dbReference>